<reference evidence="1" key="1">
    <citation type="submission" date="2022-09" db="EMBL/GenBank/DDBJ databases">
        <title>Actin cytoskeleton and complex cell architecture in an #Asgard archaeon.</title>
        <authorList>
            <person name="Ponce Toledo R.I."/>
            <person name="Schleper C."/>
            <person name="Rodrigues Oliveira T."/>
            <person name="Wollweber F."/>
            <person name="Xu J."/>
            <person name="Rittmann S."/>
            <person name="Klingl A."/>
            <person name="Pilhofer M."/>
        </authorList>
    </citation>
    <scope>NUCLEOTIDE SEQUENCE</scope>
    <source>
        <strain evidence="1">B-35</strain>
    </source>
</reference>
<protein>
    <submittedName>
        <fullName evidence="1">Uncharacterized protein</fullName>
    </submittedName>
</protein>
<proteinExistence type="predicted"/>
<name>A0ABY6HUT3_9ARCH</name>
<organism evidence="1 2">
    <name type="scientific">Candidatus Lokiarchaeum ossiferum</name>
    <dbReference type="NCBI Taxonomy" id="2951803"/>
    <lineage>
        <taxon>Archaea</taxon>
        <taxon>Promethearchaeati</taxon>
        <taxon>Promethearchaeota</taxon>
        <taxon>Promethearchaeia</taxon>
        <taxon>Promethearchaeales</taxon>
        <taxon>Promethearchaeaceae</taxon>
        <taxon>Candidatus Lokiarchaeum</taxon>
    </lineage>
</organism>
<gene>
    <name evidence="1" type="ORF">NEF87_003560</name>
</gene>
<keyword evidence="2" id="KW-1185">Reference proteome</keyword>
<dbReference type="EMBL" id="CP104013">
    <property type="protein sequence ID" value="UYP47275.1"/>
    <property type="molecule type" value="Genomic_DNA"/>
</dbReference>
<accession>A0ABY6HUT3</accession>
<dbReference type="Proteomes" id="UP001208689">
    <property type="component" value="Chromosome"/>
</dbReference>
<evidence type="ECO:0000313" key="1">
    <source>
        <dbReference type="EMBL" id="UYP47275.1"/>
    </source>
</evidence>
<sequence>MENTNITQLGRTSAYWATLLMKQNLHLSSKIHPQQKHILKTNIFFVAGSPNPMELKNSSNMMGIKLWETQKTELNLLEKNIGENYIE</sequence>
<evidence type="ECO:0000313" key="2">
    <source>
        <dbReference type="Proteomes" id="UP001208689"/>
    </source>
</evidence>